<dbReference type="GO" id="GO:0005524">
    <property type="term" value="F:ATP binding"/>
    <property type="evidence" value="ECO:0007669"/>
    <property type="project" value="UniProtKB-KW"/>
</dbReference>
<dbReference type="PANTHER" id="PTHR12358">
    <property type="entry name" value="SPHINGOSINE KINASE"/>
    <property type="match status" value="1"/>
</dbReference>
<gene>
    <name evidence="10" type="primary">dagK</name>
    <name evidence="10" type="ORF">MP11Mi_13900</name>
</gene>
<evidence type="ECO:0000256" key="2">
    <source>
        <dbReference type="ARBA" id="ARBA00005983"/>
    </source>
</evidence>
<evidence type="ECO:0000256" key="7">
    <source>
        <dbReference type="ARBA" id="ARBA00023209"/>
    </source>
</evidence>
<evidence type="ECO:0000259" key="9">
    <source>
        <dbReference type="PROSITE" id="PS50146"/>
    </source>
</evidence>
<name>A0AA97CW54_9ACTN</name>
<comment type="cofactor">
    <cofactor evidence="1">
        <name>Mg(2+)</name>
        <dbReference type="ChEBI" id="CHEBI:18420"/>
    </cofactor>
</comment>
<dbReference type="InterPro" id="IPR016064">
    <property type="entry name" value="NAD/diacylglycerol_kinase_sf"/>
</dbReference>
<dbReference type="RefSeq" id="WP_420041552.1">
    <property type="nucleotide sequence ID" value="NZ_CP128986.1"/>
</dbReference>
<accession>A0AA97CW54</accession>
<dbReference type="Pfam" id="PF19279">
    <property type="entry name" value="YegS_C"/>
    <property type="match status" value="1"/>
</dbReference>
<evidence type="ECO:0000256" key="6">
    <source>
        <dbReference type="ARBA" id="ARBA00022840"/>
    </source>
</evidence>
<evidence type="ECO:0000256" key="3">
    <source>
        <dbReference type="ARBA" id="ARBA00022679"/>
    </source>
</evidence>
<dbReference type="InterPro" id="IPR045540">
    <property type="entry name" value="YegS/DAGK_C"/>
</dbReference>
<evidence type="ECO:0000256" key="1">
    <source>
        <dbReference type="ARBA" id="ARBA00001946"/>
    </source>
</evidence>
<feature type="domain" description="DAGKc" evidence="9">
    <location>
        <begin position="5"/>
        <end position="136"/>
    </location>
</feature>
<evidence type="ECO:0000256" key="8">
    <source>
        <dbReference type="ARBA" id="ARBA00023264"/>
    </source>
</evidence>
<dbReference type="PANTHER" id="PTHR12358:SF106">
    <property type="entry name" value="LIPID KINASE YEGS"/>
    <property type="match status" value="1"/>
</dbReference>
<dbReference type="AlphaFoldDB" id="A0AA97CW54"/>
<dbReference type="GO" id="GO:0005886">
    <property type="term" value="C:plasma membrane"/>
    <property type="evidence" value="ECO:0007669"/>
    <property type="project" value="TreeGrafter"/>
</dbReference>
<keyword evidence="8" id="KW-1208">Phospholipid metabolism</keyword>
<keyword evidence="3 10" id="KW-0808">Transferase</keyword>
<dbReference type="GO" id="GO:0008654">
    <property type="term" value="P:phospholipid biosynthetic process"/>
    <property type="evidence" value="ECO:0007669"/>
    <property type="project" value="UniProtKB-KW"/>
</dbReference>
<dbReference type="SUPFAM" id="SSF111331">
    <property type="entry name" value="NAD kinase/diacylglycerol kinase-like"/>
    <property type="match status" value="1"/>
</dbReference>
<evidence type="ECO:0000256" key="5">
    <source>
        <dbReference type="ARBA" id="ARBA00022777"/>
    </source>
</evidence>
<sequence length="302" mass="31546">MSVPANSLRIVAVVNPISGGGASKQQWPAVAAALASEGASDVRVVESESSEHATEVAAESARSGALTVAVGGDGHVRDVAEGVLTVGGARMGIAAAGRGNDLVRHLGLPKDPAAIAAVLTGDTTRRIDVLDVRRPDGVTTIAVGNVYAGLDSEATELINSLRWMGPAAYRVAPVMAAVRWKPIRVSITVDGEVRESLAHMVVMANSGDYGHGLRMVPSASVDSGVIEVLLLRGDRSKYRLARLMKQAQTGSHVSRREVEFLSGTSITMTSDRPVPVYADGDYLSEAPVTITVRPRVLPIAVS</sequence>
<protein>
    <submittedName>
        <fullName evidence="10">Diacylglycerol kinase</fullName>
        <ecNumber evidence="10">2.7.1.107</ecNumber>
    </submittedName>
</protein>
<organism evidence="10">
    <name type="scientific">Gordonia sp. MP11Mi</name>
    <dbReference type="NCBI Taxonomy" id="3022769"/>
    <lineage>
        <taxon>Bacteria</taxon>
        <taxon>Bacillati</taxon>
        <taxon>Actinomycetota</taxon>
        <taxon>Actinomycetes</taxon>
        <taxon>Mycobacteriales</taxon>
        <taxon>Gordoniaceae</taxon>
        <taxon>Gordonia</taxon>
    </lineage>
</organism>
<keyword evidence="6" id="KW-0067">ATP-binding</keyword>
<keyword evidence="4" id="KW-0547">Nucleotide-binding</keyword>
<dbReference type="InterPro" id="IPR017438">
    <property type="entry name" value="ATP-NAD_kinase_N"/>
</dbReference>
<dbReference type="Gene3D" id="3.40.50.10330">
    <property type="entry name" value="Probable inorganic polyphosphate/atp-NAD kinase, domain 1"/>
    <property type="match status" value="1"/>
</dbReference>
<dbReference type="GO" id="GO:0004143">
    <property type="term" value="F:ATP-dependent diacylglycerol kinase activity"/>
    <property type="evidence" value="ECO:0007669"/>
    <property type="project" value="UniProtKB-EC"/>
</dbReference>
<dbReference type="EMBL" id="CP128986">
    <property type="protein sequence ID" value="WOC12305.1"/>
    <property type="molecule type" value="Genomic_DNA"/>
</dbReference>
<dbReference type="InterPro" id="IPR001206">
    <property type="entry name" value="Diacylglycerol_kinase_cat_dom"/>
</dbReference>
<keyword evidence="7" id="KW-0443">Lipid metabolism</keyword>
<dbReference type="InterPro" id="IPR050187">
    <property type="entry name" value="Lipid_Phosphate_FormReg"/>
</dbReference>
<dbReference type="PROSITE" id="PS50146">
    <property type="entry name" value="DAGK"/>
    <property type="match status" value="1"/>
</dbReference>
<evidence type="ECO:0000313" key="10">
    <source>
        <dbReference type="EMBL" id="WOC12305.1"/>
    </source>
</evidence>
<keyword evidence="7" id="KW-0594">Phospholipid biosynthesis</keyword>
<evidence type="ECO:0000256" key="4">
    <source>
        <dbReference type="ARBA" id="ARBA00022741"/>
    </source>
</evidence>
<reference evidence="10" key="1">
    <citation type="submission" date="2023-06" db="EMBL/GenBank/DDBJ databases">
        <title>Gordonia sp. nov. and Pseudochrobactrum sp. nov., two species isolated from the burying beetle Nicrophorus vespilloides.</title>
        <authorList>
            <person name="Poehlein A."/>
            <person name="Guzman J."/>
            <person name="Daniel R."/>
            <person name="Vilcinskas A."/>
        </authorList>
    </citation>
    <scope>NUCLEOTIDE SEQUENCE</scope>
    <source>
        <strain evidence="10">MP11Mi</strain>
    </source>
</reference>
<dbReference type="Pfam" id="PF00781">
    <property type="entry name" value="DAGK_cat"/>
    <property type="match status" value="1"/>
</dbReference>
<comment type="similarity">
    <text evidence="2">Belongs to the diacylglycerol/lipid kinase family.</text>
</comment>
<dbReference type="EC" id="2.7.1.107" evidence="10"/>
<dbReference type="Gene3D" id="2.60.200.40">
    <property type="match status" value="1"/>
</dbReference>
<keyword evidence="5 10" id="KW-0418">Kinase</keyword>
<keyword evidence="7" id="KW-0444">Lipid biosynthesis</keyword>
<proteinExistence type="inferred from homology"/>